<protein>
    <submittedName>
        <fullName evidence="2">Uncharacterized protein</fullName>
    </submittedName>
</protein>
<reference evidence="2 3" key="1">
    <citation type="submission" date="2020-08" db="EMBL/GenBank/DDBJ databases">
        <title>Genomic Encyclopedia of Type Strains, Phase IV (KMG-IV): sequencing the most valuable type-strain genomes for metagenomic binning, comparative biology and taxonomic classification.</title>
        <authorList>
            <person name="Goeker M."/>
        </authorList>
    </citation>
    <scope>NUCLEOTIDE SEQUENCE [LARGE SCALE GENOMIC DNA]</scope>
    <source>
        <strain evidence="2 3">DSM 100039</strain>
    </source>
</reference>
<comment type="caution">
    <text evidence="2">The sequence shown here is derived from an EMBL/GenBank/DDBJ whole genome shotgun (WGS) entry which is preliminary data.</text>
</comment>
<sequence>MTNRPTLRAFEQAHDIALNAGDMEAASQIFAEAMKQWGSATPFRSSRLAKSHSEEWEGAAA</sequence>
<evidence type="ECO:0000256" key="1">
    <source>
        <dbReference type="SAM" id="MobiDB-lite"/>
    </source>
</evidence>
<dbReference type="Proteomes" id="UP000556329">
    <property type="component" value="Unassembled WGS sequence"/>
</dbReference>
<evidence type="ECO:0000313" key="2">
    <source>
        <dbReference type="EMBL" id="MBB6409234.1"/>
    </source>
</evidence>
<evidence type="ECO:0000313" key="3">
    <source>
        <dbReference type="Proteomes" id="UP000556329"/>
    </source>
</evidence>
<dbReference type="EMBL" id="JACHEF010000002">
    <property type="protein sequence ID" value="MBB6409234.1"/>
    <property type="molecule type" value="Genomic_DNA"/>
</dbReference>
<feature type="region of interest" description="Disordered" evidence="1">
    <location>
        <begin position="42"/>
        <end position="61"/>
    </location>
</feature>
<dbReference type="RefSeq" id="WP_184872326.1">
    <property type="nucleotide sequence ID" value="NZ_JACHEF010000002.1"/>
</dbReference>
<gene>
    <name evidence="2" type="ORF">HNQ71_001899</name>
</gene>
<proteinExistence type="predicted"/>
<accession>A0A841P1Q7</accession>
<name>A0A841P1Q7_9HYPH</name>
<dbReference type="AlphaFoldDB" id="A0A841P1Q7"/>
<keyword evidence="3" id="KW-1185">Reference proteome</keyword>
<organism evidence="2 3">
    <name type="scientific">Mesorhizobium sangaii</name>
    <dbReference type="NCBI Taxonomy" id="505389"/>
    <lineage>
        <taxon>Bacteria</taxon>
        <taxon>Pseudomonadati</taxon>
        <taxon>Pseudomonadota</taxon>
        <taxon>Alphaproteobacteria</taxon>
        <taxon>Hyphomicrobiales</taxon>
        <taxon>Phyllobacteriaceae</taxon>
        <taxon>Mesorhizobium</taxon>
    </lineage>
</organism>